<sequence>MKPSVLLTSLFIAVLPSALAIDTSPFYPPLSNSTVDKRAAEALDILLKRDNNCPSGYNACTDLGNSGACCRDGTICSRDAANHVACCPTGASCTGSLSGSSTQTGSTSGGFMFPQPTSASTTSSDSPSITGTTVTGAPYPFVYIPTTFANAQTCSSYYSQCQSQYSSCQASLGGANGVTVAGSGGAGITVQGATATGNAQSICSSLSQKACYGLQIGYCTAFGGSGGSAATTGGQFTNPNDAQSIRASSSLYDLGVAVAVGIAGLFI</sequence>
<dbReference type="Proteomes" id="UP000018001">
    <property type="component" value="Unassembled WGS sequence"/>
</dbReference>
<evidence type="ECO:0000256" key="1">
    <source>
        <dbReference type="SAM" id="MobiDB-lite"/>
    </source>
</evidence>
<reference evidence="4" key="1">
    <citation type="journal article" date="2014" name="Genome Announc.">
        <title>Draft genome sequence of the formaldehyde-resistant fungus Byssochlamys spectabilis No. 5 (anamorph Paecilomyces variotii No. 5) (NBRC109023).</title>
        <authorList>
            <person name="Oka T."/>
            <person name="Ekino K."/>
            <person name="Fukuda K."/>
            <person name="Nomura Y."/>
        </authorList>
    </citation>
    <scope>NUCLEOTIDE SEQUENCE [LARGE SCALE GENOMIC DNA]</scope>
    <source>
        <strain evidence="4">No. 5 / NBRC 109023</strain>
    </source>
</reference>
<protein>
    <recommendedName>
        <fullName evidence="5">GPI anchored protein</fullName>
    </recommendedName>
</protein>
<keyword evidence="2" id="KW-0732">Signal</keyword>
<evidence type="ECO:0008006" key="5">
    <source>
        <dbReference type="Google" id="ProtNLM"/>
    </source>
</evidence>
<dbReference type="OrthoDB" id="5410926at2759"/>
<organism evidence="3 4">
    <name type="scientific">Byssochlamys spectabilis (strain No. 5 / NBRC 109023)</name>
    <name type="common">Paecilomyces variotii</name>
    <dbReference type="NCBI Taxonomy" id="1356009"/>
    <lineage>
        <taxon>Eukaryota</taxon>
        <taxon>Fungi</taxon>
        <taxon>Dikarya</taxon>
        <taxon>Ascomycota</taxon>
        <taxon>Pezizomycotina</taxon>
        <taxon>Eurotiomycetes</taxon>
        <taxon>Eurotiomycetidae</taxon>
        <taxon>Eurotiales</taxon>
        <taxon>Thermoascaceae</taxon>
        <taxon>Paecilomyces</taxon>
    </lineage>
</organism>
<dbReference type="EMBL" id="BAUL01000135">
    <property type="protein sequence ID" value="GAD95664.1"/>
    <property type="molecule type" value="Genomic_DNA"/>
</dbReference>
<dbReference type="eggNOG" id="ENOG502SQGD">
    <property type="taxonomic scope" value="Eukaryota"/>
</dbReference>
<evidence type="ECO:0000256" key="2">
    <source>
        <dbReference type="SAM" id="SignalP"/>
    </source>
</evidence>
<evidence type="ECO:0000313" key="4">
    <source>
        <dbReference type="Proteomes" id="UP000018001"/>
    </source>
</evidence>
<dbReference type="HOGENOM" id="CLU_068709_2_0_1"/>
<feature type="region of interest" description="Disordered" evidence="1">
    <location>
        <begin position="104"/>
        <end position="129"/>
    </location>
</feature>
<dbReference type="PANTHER" id="PTHR39599">
    <property type="entry name" value="GPI-ANCHORED PROTEIN (EUROFUNG)-RELATED-RELATED"/>
    <property type="match status" value="1"/>
</dbReference>
<name>V5FE61_BYSSN</name>
<dbReference type="PANTHER" id="PTHR39599:SF1">
    <property type="entry name" value="GPI-ANCHORED PROTEIN (EUROFUNG)"/>
    <property type="match status" value="1"/>
</dbReference>
<evidence type="ECO:0000313" key="3">
    <source>
        <dbReference type="EMBL" id="GAD95664.1"/>
    </source>
</evidence>
<feature type="chain" id="PRO_5004732582" description="GPI anchored protein" evidence="2">
    <location>
        <begin position="21"/>
        <end position="267"/>
    </location>
</feature>
<keyword evidence="4" id="KW-1185">Reference proteome</keyword>
<dbReference type="InParanoid" id="V5FE61"/>
<accession>V5FE61</accession>
<feature type="compositionally biased region" description="Low complexity" evidence="1">
    <location>
        <begin position="117"/>
        <end position="129"/>
    </location>
</feature>
<proteinExistence type="predicted"/>
<feature type="signal peptide" evidence="2">
    <location>
        <begin position="1"/>
        <end position="20"/>
    </location>
</feature>
<dbReference type="AlphaFoldDB" id="V5FE61"/>
<comment type="caution">
    <text evidence="3">The sequence shown here is derived from an EMBL/GenBank/DDBJ whole genome shotgun (WGS) entry which is preliminary data.</text>
</comment>
<gene>
    <name evidence="3" type="ORF">PVAR5_4310</name>
</gene>